<evidence type="ECO:0000313" key="3">
    <source>
        <dbReference type="Proteomes" id="UP001359559"/>
    </source>
</evidence>
<accession>A0AAN9J5D0</accession>
<comment type="caution">
    <text evidence="2">The sequence shown here is derived from an EMBL/GenBank/DDBJ whole genome shotgun (WGS) entry which is preliminary data.</text>
</comment>
<feature type="region of interest" description="Disordered" evidence="1">
    <location>
        <begin position="32"/>
        <end position="55"/>
    </location>
</feature>
<dbReference type="Proteomes" id="UP001359559">
    <property type="component" value="Unassembled WGS sequence"/>
</dbReference>
<keyword evidence="3" id="KW-1185">Reference proteome</keyword>
<organism evidence="2 3">
    <name type="scientific">Clitoria ternatea</name>
    <name type="common">Butterfly pea</name>
    <dbReference type="NCBI Taxonomy" id="43366"/>
    <lineage>
        <taxon>Eukaryota</taxon>
        <taxon>Viridiplantae</taxon>
        <taxon>Streptophyta</taxon>
        <taxon>Embryophyta</taxon>
        <taxon>Tracheophyta</taxon>
        <taxon>Spermatophyta</taxon>
        <taxon>Magnoliopsida</taxon>
        <taxon>eudicotyledons</taxon>
        <taxon>Gunneridae</taxon>
        <taxon>Pentapetalae</taxon>
        <taxon>rosids</taxon>
        <taxon>fabids</taxon>
        <taxon>Fabales</taxon>
        <taxon>Fabaceae</taxon>
        <taxon>Papilionoideae</taxon>
        <taxon>50 kb inversion clade</taxon>
        <taxon>NPAAA clade</taxon>
        <taxon>indigoferoid/millettioid clade</taxon>
        <taxon>Phaseoleae</taxon>
        <taxon>Clitoria</taxon>
    </lineage>
</organism>
<feature type="compositionally biased region" description="Polar residues" evidence="1">
    <location>
        <begin position="39"/>
        <end position="54"/>
    </location>
</feature>
<evidence type="ECO:0000256" key="1">
    <source>
        <dbReference type="SAM" id="MobiDB-lite"/>
    </source>
</evidence>
<name>A0AAN9J5D0_CLITE</name>
<proteinExistence type="predicted"/>
<protein>
    <submittedName>
        <fullName evidence="2">Uncharacterized protein</fullName>
    </submittedName>
</protein>
<sequence>MSLFSFLNSSMEQALVAENAMLCEKYGIPPQRARKDQIENQPQSYTESNPNSDVVTELSIGLPDTRTRRISGYV</sequence>
<evidence type="ECO:0000313" key="2">
    <source>
        <dbReference type="EMBL" id="KAK7292557.1"/>
    </source>
</evidence>
<reference evidence="2 3" key="1">
    <citation type="submission" date="2024-01" db="EMBL/GenBank/DDBJ databases">
        <title>The genomes of 5 underutilized Papilionoideae crops provide insights into root nodulation and disease resistance.</title>
        <authorList>
            <person name="Yuan L."/>
        </authorList>
    </citation>
    <scope>NUCLEOTIDE SEQUENCE [LARGE SCALE GENOMIC DNA]</scope>
    <source>
        <strain evidence="2">LY-2023</strain>
        <tissue evidence="2">Leaf</tissue>
    </source>
</reference>
<dbReference type="EMBL" id="JAYKXN010000004">
    <property type="protein sequence ID" value="KAK7292557.1"/>
    <property type="molecule type" value="Genomic_DNA"/>
</dbReference>
<gene>
    <name evidence="2" type="ORF">RJT34_15408</name>
</gene>
<dbReference type="AlphaFoldDB" id="A0AAN9J5D0"/>